<name>A0A9N9QYB1_9NEOP</name>
<dbReference type="PANTHER" id="PTHR45703">
    <property type="entry name" value="DYNEIN HEAVY CHAIN"/>
    <property type="match status" value="1"/>
</dbReference>
<dbReference type="EMBL" id="OU893345">
    <property type="protein sequence ID" value="CAG9785843.1"/>
    <property type="molecule type" value="Genomic_DNA"/>
</dbReference>
<dbReference type="AlphaFoldDB" id="A0A9N9QYB1"/>
<dbReference type="GO" id="GO:0030286">
    <property type="term" value="C:dynein complex"/>
    <property type="evidence" value="ECO:0007669"/>
    <property type="project" value="InterPro"/>
</dbReference>
<proteinExistence type="predicted"/>
<dbReference type="OrthoDB" id="10251809at2759"/>
<feature type="domain" description="Dynein axonemal heavy chain 2/5/8 coiled-coil" evidence="1">
    <location>
        <begin position="77"/>
        <end position="195"/>
    </location>
</feature>
<dbReference type="Proteomes" id="UP001153714">
    <property type="component" value="Chromosome 14"/>
</dbReference>
<organism evidence="2 3">
    <name type="scientific">Diatraea saccharalis</name>
    <name type="common">sugarcane borer</name>
    <dbReference type="NCBI Taxonomy" id="40085"/>
    <lineage>
        <taxon>Eukaryota</taxon>
        <taxon>Metazoa</taxon>
        <taxon>Ecdysozoa</taxon>
        <taxon>Arthropoda</taxon>
        <taxon>Hexapoda</taxon>
        <taxon>Insecta</taxon>
        <taxon>Pterygota</taxon>
        <taxon>Neoptera</taxon>
        <taxon>Endopterygota</taxon>
        <taxon>Lepidoptera</taxon>
        <taxon>Glossata</taxon>
        <taxon>Ditrysia</taxon>
        <taxon>Pyraloidea</taxon>
        <taxon>Crambidae</taxon>
        <taxon>Crambinae</taxon>
        <taxon>Diatraea</taxon>
    </lineage>
</organism>
<dbReference type="PANTHER" id="PTHR45703:SF32">
    <property type="entry name" value="DYNEINS HEAVY CHAIN"/>
    <property type="match status" value="1"/>
</dbReference>
<sequence>MWDPYSHIWTVDKDEFMIKYREENHTAIEFEQLIINYSDLANAVQIQETYNQIHFVSLNSHQLKKAIISHCLVWQTKLGELLRRITEYDIDVIYNYVEKNSEDAMKMPADLKELASTMATYERLMDDLPRMEKTFPAVTDKMTTLAKFDVELSSDMMTRHENIPVLWADYLTLLEEAKKALEMNKDKFKAELLEQAEVGIDILIGLTTIFFYLPVR</sequence>
<reference evidence="2" key="1">
    <citation type="submission" date="2021-12" db="EMBL/GenBank/DDBJ databases">
        <authorList>
            <person name="King R."/>
        </authorList>
    </citation>
    <scope>NUCLEOTIDE SEQUENCE</scope>
</reference>
<dbReference type="InterPro" id="IPR026983">
    <property type="entry name" value="DHC"/>
</dbReference>
<dbReference type="GO" id="GO:0051959">
    <property type="term" value="F:dynein light intermediate chain binding"/>
    <property type="evidence" value="ECO:0007669"/>
    <property type="project" value="InterPro"/>
</dbReference>
<accession>A0A9N9QYB1</accession>
<reference evidence="2" key="2">
    <citation type="submission" date="2022-10" db="EMBL/GenBank/DDBJ databases">
        <authorList>
            <consortium name="ENA_rothamsted_submissions"/>
            <consortium name="culmorum"/>
            <person name="King R."/>
        </authorList>
    </citation>
    <scope>NUCLEOTIDE SEQUENCE</scope>
</reference>
<keyword evidence="3" id="KW-1185">Reference proteome</keyword>
<dbReference type="GO" id="GO:0045505">
    <property type="term" value="F:dynein intermediate chain binding"/>
    <property type="evidence" value="ECO:0007669"/>
    <property type="project" value="InterPro"/>
</dbReference>
<protein>
    <recommendedName>
        <fullName evidence="1">Dynein axonemal heavy chain 2/5/8 coiled-coil domain-containing protein</fullName>
    </recommendedName>
</protein>
<gene>
    <name evidence="2" type="ORF">DIATSA_LOCUS3840</name>
</gene>
<dbReference type="Pfam" id="PF25007">
    <property type="entry name" value="DYH2-5-8_CC"/>
    <property type="match status" value="1"/>
</dbReference>
<evidence type="ECO:0000259" key="1">
    <source>
        <dbReference type="Pfam" id="PF25007"/>
    </source>
</evidence>
<dbReference type="GO" id="GO:0007018">
    <property type="term" value="P:microtubule-based movement"/>
    <property type="evidence" value="ECO:0007669"/>
    <property type="project" value="InterPro"/>
</dbReference>
<evidence type="ECO:0000313" key="3">
    <source>
        <dbReference type="Proteomes" id="UP001153714"/>
    </source>
</evidence>
<evidence type="ECO:0000313" key="2">
    <source>
        <dbReference type="EMBL" id="CAG9785843.1"/>
    </source>
</evidence>
<dbReference type="InterPro" id="IPR056759">
    <property type="entry name" value="DYH2-5-8_CC"/>
</dbReference>